<dbReference type="InterPro" id="IPR013822">
    <property type="entry name" value="Signal_recog_particl_SRP54_hlx"/>
</dbReference>
<feature type="binding site" evidence="9">
    <location>
        <begin position="202"/>
        <end position="206"/>
    </location>
    <ligand>
        <name>GTP</name>
        <dbReference type="ChEBI" id="CHEBI:37565"/>
    </ligand>
</feature>
<dbReference type="SMART" id="SM00382">
    <property type="entry name" value="AAA"/>
    <property type="match status" value="1"/>
</dbReference>
<evidence type="ECO:0000256" key="2">
    <source>
        <dbReference type="ARBA" id="ARBA00022490"/>
    </source>
</evidence>
<dbReference type="InterPro" id="IPR036225">
    <property type="entry name" value="SRP/SRP_N"/>
</dbReference>
<evidence type="ECO:0000256" key="5">
    <source>
        <dbReference type="ARBA" id="ARBA00023134"/>
    </source>
</evidence>
<dbReference type="InterPro" id="IPR000897">
    <property type="entry name" value="SRP54_GTPase_dom"/>
</dbReference>
<dbReference type="EMBL" id="NRSH01000185">
    <property type="protein sequence ID" value="MBK1727585.1"/>
    <property type="molecule type" value="Genomic_DNA"/>
</dbReference>
<comment type="similarity">
    <text evidence="9">Belongs to the GTP-binding SRP family. FtsY subfamily.</text>
</comment>
<dbReference type="SMART" id="SM00963">
    <property type="entry name" value="SRP54_N"/>
    <property type="match status" value="1"/>
</dbReference>
<evidence type="ECO:0000313" key="12">
    <source>
        <dbReference type="Proteomes" id="UP000738126"/>
    </source>
</evidence>
<dbReference type="RefSeq" id="WP_200261145.1">
    <property type="nucleotide sequence ID" value="NZ_NRSH01000185.1"/>
</dbReference>
<keyword evidence="7 9" id="KW-0675">Receptor</keyword>
<evidence type="ECO:0000256" key="6">
    <source>
        <dbReference type="ARBA" id="ARBA00023136"/>
    </source>
</evidence>
<reference evidence="11 12" key="1">
    <citation type="journal article" date="2020" name="Microorganisms">
        <title>Osmotic Adaptation and Compatible Solute Biosynthesis of Phototrophic Bacteria as Revealed from Genome Analyses.</title>
        <authorList>
            <person name="Imhoff J.F."/>
            <person name="Rahn T."/>
            <person name="Kunzel S."/>
            <person name="Keller A."/>
            <person name="Neulinger S.C."/>
        </authorList>
    </citation>
    <scope>NUCLEOTIDE SEQUENCE [LARGE SCALE GENOMIC DNA]</scope>
    <source>
        <strain evidence="11 12">DSM 15116</strain>
    </source>
</reference>
<dbReference type="PROSITE" id="PS00300">
    <property type="entry name" value="SRP54"/>
    <property type="match status" value="1"/>
</dbReference>
<dbReference type="Gene3D" id="3.40.50.300">
    <property type="entry name" value="P-loop containing nucleotide triphosphate hydrolases"/>
    <property type="match status" value="1"/>
</dbReference>
<keyword evidence="12" id="KW-1185">Reference proteome</keyword>
<comment type="function">
    <text evidence="9">Involved in targeting and insertion of nascent membrane proteins into the cytoplasmic membrane. Acts as a receptor for the complex formed by the signal recognition particle (SRP) and the ribosome-nascent chain (RNC). Interaction with SRP-RNC leads to the transfer of the RNC complex to the Sec translocase for insertion into the membrane, the hydrolysis of GTP by both Ffh and FtsY, and the dissociation of the SRP-FtsY complex into the individual components.</text>
</comment>
<proteinExistence type="inferred from homology"/>
<dbReference type="EC" id="3.6.5.4" evidence="9"/>
<keyword evidence="2 9" id="KW-0963">Cytoplasm</keyword>
<dbReference type="InterPro" id="IPR003593">
    <property type="entry name" value="AAA+_ATPase"/>
</dbReference>
<keyword evidence="4 9" id="KW-0378">Hydrolase</keyword>
<evidence type="ECO:0000256" key="7">
    <source>
        <dbReference type="ARBA" id="ARBA00023170"/>
    </source>
</evidence>
<dbReference type="HAMAP" id="MF_00920">
    <property type="entry name" value="FtsY"/>
    <property type="match status" value="1"/>
</dbReference>
<dbReference type="PANTHER" id="PTHR43134:SF1">
    <property type="entry name" value="SIGNAL RECOGNITION PARTICLE RECEPTOR SUBUNIT ALPHA"/>
    <property type="match status" value="1"/>
</dbReference>
<dbReference type="Pfam" id="PF02881">
    <property type="entry name" value="SRP54_N"/>
    <property type="match status" value="1"/>
</dbReference>
<dbReference type="SUPFAM" id="SSF47364">
    <property type="entry name" value="Domain of the SRP/SRP receptor G-proteins"/>
    <property type="match status" value="1"/>
</dbReference>
<evidence type="ECO:0000259" key="10">
    <source>
        <dbReference type="PROSITE" id="PS00300"/>
    </source>
</evidence>
<comment type="catalytic activity">
    <reaction evidence="8 9">
        <text>GTP + H2O = GDP + phosphate + H(+)</text>
        <dbReference type="Rhea" id="RHEA:19669"/>
        <dbReference type="ChEBI" id="CHEBI:15377"/>
        <dbReference type="ChEBI" id="CHEBI:15378"/>
        <dbReference type="ChEBI" id="CHEBI:37565"/>
        <dbReference type="ChEBI" id="CHEBI:43474"/>
        <dbReference type="ChEBI" id="CHEBI:58189"/>
        <dbReference type="EC" id="3.6.5.4"/>
    </reaction>
</comment>
<dbReference type="Pfam" id="PF00448">
    <property type="entry name" value="SRP54"/>
    <property type="match status" value="1"/>
</dbReference>
<keyword evidence="1 9" id="KW-1003">Cell membrane</keyword>
<dbReference type="Proteomes" id="UP000738126">
    <property type="component" value="Unassembled WGS sequence"/>
</dbReference>
<organism evidence="11 12">
    <name type="scientific">Halorhodospira neutriphila</name>
    <dbReference type="NCBI Taxonomy" id="168379"/>
    <lineage>
        <taxon>Bacteria</taxon>
        <taxon>Pseudomonadati</taxon>
        <taxon>Pseudomonadota</taxon>
        <taxon>Gammaproteobacteria</taxon>
        <taxon>Chromatiales</taxon>
        <taxon>Ectothiorhodospiraceae</taxon>
        <taxon>Halorhodospira</taxon>
    </lineage>
</organism>
<accession>A0ABS1EAW4</accession>
<feature type="binding site" evidence="9">
    <location>
        <begin position="120"/>
        <end position="127"/>
    </location>
    <ligand>
        <name>GTP</name>
        <dbReference type="ChEBI" id="CHEBI:37565"/>
    </ligand>
</feature>
<evidence type="ECO:0000256" key="9">
    <source>
        <dbReference type="HAMAP-Rule" id="MF_00920"/>
    </source>
</evidence>
<comment type="caution">
    <text evidence="11">The sequence shown here is derived from an EMBL/GenBank/DDBJ whole genome shotgun (WGS) entry which is preliminary data.</text>
</comment>
<dbReference type="NCBIfam" id="TIGR00064">
    <property type="entry name" value="ftsY"/>
    <property type="match status" value="1"/>
</dbReference>
<comment type="subcellular location">
    <subcellularLocation>
        <location evidence="9">Cell membrane</location>
        <topology evidence="9">Peripheral membrane protein</topology>
        <orientation evidence="9">Cytoplasmic side</orientation>
    </subcellularLocation>
    <subcellularLocation>
        <location evidence="9">Cytoplasm</location>
    </subcellularLocation>
</comment>
<keyword evidence="3 9" id="KW-0547">Nucleotide-binding</keyword>
<comment type="subunit">
    <text evidence="9">Part of the signal recognition particle protein translocation system, which is composed of SRP and FtsY. SRP is a ribonucleoprotein composed of Ffh and a 4.5S RNA molecule.</text>
</comment>
<dbReference type="SMART" id="SM00962">
    <property type="entry name" value="SRP54"/>
    <property type="match status" value="1"/>
</dbReference>
<dbReference type="InterPro" id="IPR042101">
    <property type="entry name" value="SRP54_N_sf"/>
</dbReference>
<dbReference type="Gene3D" id="1.20.120.140">
    <property type="entry name" value="Signal recognition particle SRP54, nucleotide-binding domain"/>
    <property type="match status" value="1"/>
</dbReference>
<name>A0ABS1EAW4_9GAMM</name>
<feature type="domain" description="SRP54-type proteins GTP-binding" evidence="10">
    <location>
        <begin position="287"/>
        <end position="300"/>
    </location>
</feature>
<dbReference type="SUPFAM" id="SSF52540">
    <property type="entry name" value="P-loop containing nucleoside triphosphate hydrolases"/>
    <property type="match status" value="1"/>
</dbReference>
<sequence length="317" mass="34502">MSEREKTPQRRGFMGRLRNGLKRTRSGLTEGLTSLFAGRKRLDDDLLEELETRLLSADVGMEATQRLLDGLVRRLGRSELRDGESVAEALRDEITQILDPVAEPLAIDPRQRPFVILTVGVNGTGKTTTIGKLAARYQREGHSVTLAAGDTFRAAAVEQLQEWGERIGCPVIAQPTGADAASVVYDGYQAARARGSDILIADTAGRLHTQDNLMEELRKIRRVLGRQDEGSPHETLLVLDGGNGQNALAQAERFKEAVQVSGLVVTKLDGTARGGVLLALAERLRLPVRYVGVGEGVDDLRPFDAEAFAEALVTEQE</sequence>
<dbReference type="InterPro" id="IPR004390">
    <property type="entry name" value="SR_rcpt_FtsY"/>
</dbReference>
<evidence type="ECO:0000313" key="11">
    <source>
        <dbReference type="EMBL" id="MBK1727585.1"/>
    </source>
</evidence>
<evidence type="ECO:0000256" key="4">
    <source>
        <dbReference type="ARBA" id="ARBA00022801"/>
    </source>
</evidence>
<evidence type="ECO:0000256" key="1">
    <source>
        <dbReference type="ARBA" id="ARBA00022475"/>
    </source>
</evidence>
<dbReference type="InterPro" id="IPR027417">
    <property type="entry name" value="P-loop_NTPase"/>
</dbReference>
<gene>
    <name evidence="9" type="primary">ftsY</name>
    <name evidence="11" type="ORF">CKO13_11295</name>
</gene>
<dbReference type="CDD" id="cd17874">
    <property type="entry name" value="FtsY"/>
    <property type="match status" value="1"/>
</dbReference>
<keyword evidence="5 9" id="KW-0342">GTP-binding</keyword>
<evidence type="ECO:0000256" key="8">
    <source>
        <dbReference type="ARBA" id="ARBA00048027"/>
    </source>
</evidence>
<dbReference type="PANTHER" id="PTHR43134">
    <property type="entry name" value="SIGNAL RECOGNITION PARTICLE RECEPTOR SUBUNIT ALPHA"/>
    <property type="match status" value="1"/>
</dbReference>
<protein>
    <recommendedName>
        <fullName evidence="9">Signal recognition particle receptor FtsY</fullName>
        <shortName evidence="9">SRP receptor</shortName>
        <ecNumber evidence="9">3.6.5.4</ecNumber>
    </recommendedName>
</protein>
<evidence type="ECO:0000256" key="3">
    <source>
        <dbReference type="ARBA" id="ARBA00022741"/>
    </source>
</evidence>
<keyword evidence="6 9" id="KW-0472">Membrane</keyword>
<feature type="binding site" evidence="9">
    <location>
        <begin position="266"/>
        <end position="269"/>
    </location>
    <ligand>
        <name>GTP</name>
        <dbReference type="ChEBI" id="CHEBI:37565"/>
    </ligand>
</feature>